<dbReference type="Proteomes" id="UP000006727">
    <property type="component" value="Chromosome 11"/>
</dbReference>
<evidence type="ECO:0000313" key="3">
    <source>
        <dbReference type="Proteomes" id="UP000006727"/>
    </source>
</evidence>
<evidence type="ECO:0000313" key="1">
    <source>
        <dbReference type="EMBL" id="PNR45566.1"/>
    </source>
</evidence>
<gene>
    <name evidence="1" type="ORF">PHYPA_015337</name>
</gene>
<dbReference type="AlphaFoldDB" id="A0A2K1JVL6"/>
<accession>A0A2K1JVL6</accession>
<keyword evidence="3" id="KW-1185">Reference proteome</keyword>
<dbReference type="PaxDb" id="3218-PP1S31_292V6.1"/>
<dbReference type="Gramene" id="Pp3c11_21500V3.1">
    <property type="protein sequence ID" value="PAC:32958261.CDS.1"/>
    <property type="gene ID" value="Pp3c11_21500"/>
</dbReference>
<name>A0A2K1JVL6_PHYPA</name>
<evidence type="ECO:0000313" key="2">
    <source>
        <dbReference type="EnsemblPlants" id="PAC:32958261.CDS.1"/>
    </source>
</evidence>
<dbReference type="EnsemblPlants" id="Pp3c11_21500V3.2">
    <property type="protein sequence ID" value="PAC:32958262.CDS.1"/>
    <property type="gene ID" value="Pp3c11_21500"/>
</dbReference>
<dbReference type="InParanoid" id="A0A2K1JVL6"/>
<reference evidence="1 3" key="2">
    <citation type="journal article" date="2018" name="Plant J.">
        <title>The Physcomitrella patens chromosome-scale assembly reveals moss genome structure and evolution.</title>
        <authorList>
            <person name="Lang D."/>
            <person name="Ullrich K.K."/>
            <person name="Murat F."/>
            <person name="Fuchs J."/>
            <person name="Jenkins J."/>
            <person name="Haas F.B."/>
            <person name="Piednoel M."/>
            <person name="Gundlach H."/>
            <person name="Van Bel M."/>
            <person name="Meyberg R."/>
            <person name="Vives C."/>
            <person name="Morata J."/>
            <person name="Symeonidi A."/>
            <person name="Hiss M."/>
            <person name="Muchero W."/>
            <person name="Kamisugi Y."/>
            <person name="Saleh O."/>
            <person name="Blanc G."/>
            <person name="Decker E.L."/>
            <person name="van Gessel N."/>
            <person name="Grimwood J."/>
            <person name="Hayes R.D."/>
            <person name="Graham S.W."/>
            <person name="Gunter L.E."/>
            <person name="McDaniel S.F."/>
            <person name="Hoernstein S.N.W."/>
            <person name="Larsson A."/>
            <person name="Li F.W."/>
            <person name="Perroud P.F."/>
            <person name="Phillips J."/>
            <person name="Ranjan P."/>
            <person name="Rokshar D.S."/>
            <person name="Rothfels C.J."/>
            <person name="Schneider L."/>
            <person name="Shu S."/>
            <person name="Stevenson D.W."/>
            <person name="Thummler F."/>
            <person name="Tillich M."/>
            <person name="Villarreal Aguilar J.C."/>
            <person name="Widiez T."/>
            <person name="Wong G.K."/>
            <person name="Wymore A."/>
            <person name="Zhang Y."/>
            <person name="Zimmer A.D."/>
            <person name="Quatrano R.S."/>
            <person name="Mayer K.F.X."/>
            <person name="Goodstein D."/>
            <person name="Casacuberta J.M."/>
            <person name="Vandepoele K."/>
            <person name="Reski R."/>
            <person name="Cuming A.C."/>
            <person name="Tuskan G.A."/>
            <person name="Maumus F."/>
            <person name="Salse J."/>
            <person name="Schmutz J."/>
            <person name="Rensing S.A."/>
        </authorList>
    </citation>
    <scope>NUCLEOTIDE SEQUENCE [LARGE SCALE GENOMIC DNA]</scope>
    <source>
        <strain evidence="2 3">cv. Gransden 2004</strain>
    </source>
</reference>
<dbReference type="EMBL" id="ABEU02000011">
    <property type="protein sequence ID" value="PNR45566.1"/>
    <property type="molecule type" value="Genomic_DNA"/>
</dbReference>
<dbReference type="Gramene" id="Pp3c11_21500V3.2">
    <property type="protein sequence ID" value="PAC:32958262.CDS.1"/>
    <property type="gene ID" value="Pp3c11_21500"/>
</dbReference>
<organism evidence="1">
    <name type="scientific">Physcomitrium patens</name>
    <name type="common">Spreading-leaved earth moss</name>
    <name type="synonym">Physcomitrella patens</name>
    <dbReference type="NCBI Taxonomy" id="3218"/>
    <lineage>
        <taxon>Eukaryota</taxon>
        <taxon>Viridiplantae</taxon>
        <taxon>Streptophyta</taxon>
        <taxon>Embryophyta</taxon>
        <taxon>Bryophyta</taxon>
        <taxon>Bryophytina</taxon>
        <taxon>Bryopsida</taxon>
        <taxon>Funariidae</taxon>
        <taxon>Funariales</taxon>
        <taxon>Funariaceae</taxon>
        <taxon>Physcomitrium</taxon>
    </lineage>
</organism>
<reference evidence="2" key="3">
    <citation type="submission" date="2020-12" db="UniProtKB">
        <authorList>
            <consortium name="EnsemblPlants"/>
        </authorList>
    </citation>
    <scope>IDENTIFICATION</scope>
</reference>
<reference evidence="1 3" key="1">
    <citation type="journal article" date="2008" name="Science">
        <title>The Physcomitrella genome reveals evolutionary insights into the conquest of land by plants.</title>
        <authorList>
            <person name="Rensing S."/>
            <person name="Lang D."/>
            <person name="Zimmer A."/>
            <person name="Terry A."/>
            <person name="Salamov A."/>
            <person name="Shapiro H."/>
            <person name="Nishiyama T."/>
            <person name="Perroud P.-F."/>
            <person name="Lindquist E."/>
            <person name="Kamisugi Y."/>
            <person name="Tanahashi T."/>
            <person name="Sakakibara K."/>
            <person name="Fujita T."/>
            <person name="Oishi K."/>
            <person name="Shin-I T."/>
            <person name="Kuroki Y."/>
            <person name="Toyoda A."/>
            <person name="Suzuki Y."/>
            <person name="Hashimoto A."/>
            <person name="Yamaguchi K."/>
            <person name="Sugano A."/>
            <person name="Kohara Y."/>
            <person name="Fujiyama A."/>
            <person name="Anterola A."/>
            <person name="Aoki S."/>
            <person name="Ashton N."/>
            <person name="Barbazuk W.B."/>
            <person name="Barker E."/>
            <person name="Bennetzen J."/>
            <person name="Bezanilla M."/>
            <person name="Blankenship R."/>
            <person name="Cho S.H."/>
            <person name="Dutcher S."/>
            <person name="Estelle M."/>
            <person name="Fawcett J.A."/>
            <person name="Gundlach H."/>
            <person name="Hanada K."/>
            <person name="Heyl A."/>
            <person name="Hicks K.A."/>
            <person name="Hugh J."/>
            <person name="Lohr M."/>
            <person name="Mayer K."/>
            <person name="Melkozernov A."/>
            <person name="Murata T."/>
            <person name="Nelson D."/>
            <person name="Pils B."/>
            <person name="Prigge M."/>
            <person name="Reiss B."/>
            <person name="Renner T."/>
            <person name="Rombauts S."/>
            <person name="Rushton P."/>
            <person name="Sanderfoot A."/>
            <person name="Schween G."/>
            <person name="Shiu S.-H."/>
            <person name="Stueber K."/>
            <person name="Theodoulou F.L."/>
            <person name="Tu H."/>
            <person name="Van de Peer Y."/>
            <person name="Verrier P.J."/>
            <person name="Waters E."/>
            <person name="Wood A."/>
            <person name="Yang L."/>
            <person name="Cove D."/>
            <person name="Cuming A."/>
            <person name="Hasebe M."/>
            <person name="Lucas S."/>
            <person name="Mishler D.B."/>
            <person name="Reski R."/>
            <person name="Grigoriev I."/>
            <person name="Quatrano R.S."/>
            <person name="Boore J.L."/>
        </authorList>
    </citation>
    <scope>NUCLEOTIDE SEQUENCE [LARGE SCALE GENOMIC DNA]</scope>
    <source>
        <strain evidence="2 3">cv. Gransden 2004</strain>
    </source>
</reference>
<sequence>MIPNDDGTVIVIGTRIRPAAEDDGGDIEYRRFYLSVTSTLTCTFGSIMLEETLHGAKPYCQIC</sequence>
<proteinExistence type="predicted"/>
<dbReference type="EnsemblPlants" id="Pp3c11_21500V3.1">
    <property type="protein sequence ID" value="PAC:32958261.CDS.1"/>
    <property type="gene ID" value="Pp3c11_21500"/>
</dbReference>
<protein>
    <submittedName>
        <fullName evidence="1 2">Uncharacterized protein</fullName>
    </submittedName>
</protein>